<protein>
    <recommendedName>
        <fullName evidence="9">Carbonic anhydrase</fullName>
        <ecNumber evidence="9">4.2.1.1</ecNumber>
    </recommendedName>
    <alternativeName>
        <fullName evidence="9">Carbonate dehydratase</fullName>
    </alternativeName>
</protein>
<dbReference type="GO" id="GO:0004089">
    <property type="term" value="F:carbonate dehydratase activity"/>
    <property type="evidence" value="ECO:0007669"/>
    <property type="project" value="UniProtKB-UniRule"/>
</dbReference>
<keyword evidence="2 8" id="KW-0479">Metal-binding</keyword>
<dbReference type="PANTHER" id="PTHR11002">
    <property type="entry name" value="CARBONIC ANHYDRASE"/>
    <property type="match status" value="1"/>
</dbReference>
<evidence type="ECO:0000256" key="8">
    <source>
        <dbReference type="PIRSR" id="PIRSR601765-1"/>
    </source>
</evidence>
<dbReference type="InterPro" id="IPR036874">
    <property type="entry name" value="Carbonic_anhydrase_sf"/>
</dbReference>
<dbReference type="PROSITE" id="PS00705">
    <property type="entry name" value="PROK_CO2_ANHYDRASE_2"/>
    <property type="match status" value="1"/>
</dbReference>
<name>A0A103RZH2_9BURK</name>
<comment type="catalytic activity">
    <reaction evidence="6 9">
        <text>hydrogencarbonate + H(+) = CO2 + H2O</text>
        <dbReference type="Rhea" id="RHEA:10748"/>
        <dbReference type="ChEBI" id="CHEBI:15377"/>
        <dbReference type="ChEBI" id="CHEBI:15378"/>
        <dbReference type="ChEBI" id="CHEBI:16526"/>
        <dbReference type="ChEBI" id="CHEBI:17544"/>
        <dbReference type="EC" id="4.2.1.1"/>
    </reaction>
</comment>
<dbReference type="InterPro" id="IPR015892">
    <property type="entry name" value="Carbonic_anhydrase_CS"/>
</dbReference>
<keyword evidence="3 8" id="KW-0862">Zinc</keyword>
<dbReference type="OrthoDB" id="9797527at2"/>
<dbReference type="AlphaFoldDB" id="A0A103RZH2"/>
<evidence type="ECO:0000256" key="6">
    <source>
        <dbReference type="ARBA" id="ARBA00048348"/>
    </source>
</evidence>
<evidence type="ECO:0000256" key="1">
    <source>
        <dbReference type="ARBA" id="ARBA00006217"/>
    </source>
</evidence>
<sequence length="219" mass="24087">MKDIIEGFLQFQRDAFPKRAELFKDLATRQNPRALFISCSDSRLVPELVTQREPGDLFVIRNAGNIVPSYGPEPGGVSASVEYAVAALRVSDIVICGHSDCGAMTAIATCKCMDHMPAVGSWLRYADSARVVNEARTHESEHHRVDAMVRENVIAQLANIQTHPSVRLALDEERVALHGWIYDIESGRIDALDGATRKFVSLADNPEVRATPHQLVAAV</sequence>
<evidence type="ECO:0000256" key="3">
    <source>
        <dbReference type="ARBA" id="ARBA00022833"/>
    </source>
</evidence>
<evidence type="ECO:0000313" key="10">
    <source>
        <dbReference type="EMBL" id="KVG76872.1"/>
    </source>
</evidence>
<proteinExistence type="inferred from homology"/>
<dbReference type="CDD" id="cd00884">
    <property type="entry name" value="beta_CA_cladeB"/>
    <property type="match status" value="1"/>
</dbReference>
<dbReference type="Gene3D" id="3.40.1050.10">
    <property type="entry name" value="Carbonic anhydrase"/>
    <property type="match status" value="1"/>
</dbReference>
<gene>
    <name evidence="10" type="ORF">WJ33_12315</name>
</gene>
<dbReference type="EMBL" id="LOXM01000007">
    <property type="protein sequence ID" value="KVG76872.1"/>
    <property type="molecule type" value="Genomic_DNA"/>
</dbReference>
<feature type="binding site" evidence="8">
    <location>
        <position position="39"/>
    </location>
    <ligand>
        <name>Zn(2+)</name>
        <dbReference type="ChEBI" id="CHEBI:29105"/>
    </ligand>
</feature>
<dbReference type="GO" id="GO:0015976">
    <property type="term" value="P:carbon utilization"/>
    <property type="evidence" value="ECO:0007669"/>
    <property type="project" value="InterPro"/>
</dbReference>
<evidence type="ECO:0000256" key="4">
    <source>
        <dbReference type="ARBA" id="ARBA00023239"/>
    </source>
</evidence>
<organism evidence="10 11">
    <name type="scientific">Burkholderia ubonensis</name>
    <dbReference type="NCBI Taxonomy" id="101571"/>
    <lineage>
        <taxon>Bacteria</taxon>
        <taxon>Pseudomonadati</taxon>
        <taxon>Pseudomonadota</taxon>
        <taxon>Betaproteobacteria</taxon>
        <taxon>Burkholderiales</taxon>
        <taxon>Burkholderiaceae</taxon>
        <taxon>Burkholderia</taxon>
        <taxon>Burkholderia cepacia complex</taxon>
    </lineage>
</organism>
<dbReference type="SUPFAM" id="SSF53056">
    <property type="entry name" value="beta-carbonic anhydrase, cab"/>
    <property type="match status" value="1"/>
</dbReference>
<dbReference type="FunFam" id="3.40.1050.10:FF:000004">
    <property type="entry name" value="Carbonic anhydrase"/>
    <property type="match status" value="1"/>
</dbReference>
<evidence type="ECO:0000313" key="11">
    <source>
        <dbReference type="Proteomes" id="UP000064029"/>
    </source>
</evidence>
<evidence type="ECO:0000256" key="5">
    <source>
        <dbReference type="ARBA" id="ARBA00034517"/>
    </source>
</evidence>
<feature type="binding site" evidence="8">
    <location>
        <position position="41"/>
    </location>
    <ligand>
        <name>Zn(2+)</name>
        <dbReference type="ChEBI" id="CHEBI:29105"/>
    </ligand>
</feature>
<dbReference type="Proteomes" id="UP000064029">
    <property type="component" value="Unassembled WGS sequence"/>
</dbReference>
<evidence type="ECO:0000256" key="2">
    <source>
        <dbReference type="ARBA" id="ARBA00022723"/>
    </source>
</evidence>
<accession>A0A103RZH2</accession>
<feature type="binding site" evidence="8">
    <location>
        <position position="98"/>
    </location>
    <ligand>
        <name>Zn(2+)</name>
        <dbReference type="ChEBI" id="CHEBI:29105"/>
    </ligand>
</feature>
<dbReference type="SMART" id="SM00947">
    <property type="entry name" value="Pro_CA"/>
    <property type="match status" value="1"/>
</dbReference>
<comment type="cofactor">
    <cofactor evidence="8">
        <name>Zn(2+)</name>
        <dbReference type="ChEBI" id="CHEBI:29105"/>
    </cofactor>
    <text evidence="8">Binds 1 zinc ion per subunit.</text>
</comment>
<evidence type="ECO:0000256" key="9">
    <source>
        <dbReference type="RuleBase" id="RU003956"/>
    </source>
</evidence>
<dbReference type="RefSeq" id="WP_059748748.1">
    <property type="nucleotide sequence ID" value="NZ_CP013416.1"/>
</dbReference>
<dbReference type="Pfam" id="PF00484">
    <property type="entry name" value="Pro_CA"/>
    <property type="match status" value="1"/>
</dbReference>
<comment type="caution">
    <text evidence="10">The sequence shown here is derived from an EMBL/GenBank/DDBJ whole genome shotgun (WGS) entry which is preliminary data.</text>
</comment>
<dbReference type="PROSITE" id="PS00704">
    <property type="entry name" value="PROK_CO2_ANHYDRASE_1"/>
    <property type="match status" value="1"/>
</dbReference>
<comment type="similarity">
    <text evidence="1 9">Belongs to the beta-class carbonic anhydrase family.</text>
</comment>
<reference evidence="10 11" key="1">
    <citation type="submission" date="2015-11" db="EMBL/GenBank/DDBJ databases">
        <title>Expanding the genomic diversity of Burkholderia species for the development of highly accurate diagnostics.</title>
        <authorList>
            <person name="Sahl J."/>
            <person name="Keim P."/>
            <person name="Wagner D."/>
        </authorList>
    </citation>
    <scope>NUCLEOTIDE SEQUENCE [LARGE SCALE GENOMIC DNA]</scope>
    <source>
        <strain evidence="10 11">MSMB2036</strain>
    </source>
</reference>
<dbReference type="InterPro" id="IPR045066">
    <property type="entry name" value="Beta_CA_cladeB"/>
</dbReference>
<evidence type="ECO:0000256" key="7">
    <source>
        <dbReference type="ARBA" id="ARBA00055364"/>
    </source>
</evidence>
<feature type="binding site" evidence="8">
    <location>
        <position position="101"/>
    </location>
    <ligand>
        <name>Zn(2+)</name>
        <dbReference type="ChEBI" id="CHEBI:29105"/>
    </ligand>
</feature>
<keyword evidence="4 9" id="KW-0456">Lyase</keyword>
<dbReference type="GO" id="GO:0008270">
    <property type="term" value="F:zinc ion binding"/>
    <property type="evidence" value="ECO:0007669"/>
    <property type="project" value="UniProtKB-UniRule"/>
</dbReference>
<dbReference type="PANTHER" id="PTHR11002:SF42">
    <property type="entry name" value="CARBONIC ANHYDRASE 1"/>
    <property type="match status" value="1"/>
</dbReference>
<dbReference type="EC" id="4.2.1.1" evidence="9"/>
<comment type="subunit">
    <text evidence="5">Oligomer.</text>
</comment>
<comment type="function">
    <text evidence="7">Reversible hydration of carbon dioxide. Carbon dioxide formed in the bicarbonate-dependent decomposition of cyanate by cyanase (CynS) diffuses out of the cell faster than it would be hydrated to bicarbonate, so the apparent function of this enzyme is to catalyze the hydration of carbon dioxide and thus prevent depletion of cellular bicarbonate.</text>
</comment>
<dbReference type="InterPro" id="IPR001765">
    <property type="entry name" value="Carbonic_anhydrase"/>
</dbReference>